<dbReference type="PROSITE" id="PS51257">
    <property type="entry name" value="PROKAR_LIPOPROTEIN"/>
    <property type="match status" value="1"/>
</dbReference>
<feature type="signal peptide" evidence="1">
    <location>
        <begin position="1"/>
        <end position="26"/>
    </location>
</feature>
<gene>
    <name evidence="2" type="ORF">SAMN04488008_10370</name>
</gene>
<evidence type="ECO:0000313" key="3">
    <source>
        <dbReference type="Proteomes" id="UP000198990"/>
    </source>
</evidence>
<organism evidence="2 3">
    <name type="scientific">Maribacter orientalis</name>
    <dbReference type="NCBI Taxonomy" id="228957"/>
    <lineage>
        <taxon>Bacteria</taxon>
        <taxon>Pseudomonadati</taxon>
        <taxon>Bacteroidota</taxon>
        <taxon>Flavobacteriia</taxon>
        <taxon>Flavobacteriales</taxon>
        <taxon>Flavobacteriaceae</taxon>
        <taxon>Maribacter</taxon>
    </lineage>
</organism>
<protein>
    <recommendedName>
        <fullName evidence="4">Lipocalin-like domain-containing protein</fullName>
    </recommendedName>
</protein>
<dbReference type="AlphaFoldDB" id="A0A1H7N349"/>
<evidence type="ECO:0000256" key="1">
    <source>
        <dbReference type="SAM" id="SignalP"/>
    </source>
</evidence>
<dbReference type="STRING" id="228957.SAMN04488008_10370"/>
<accession>A0A1H7N349</accession>
<reference evidence="3" key="1">
    <citation type="submission" date="2016-10" db="EMBL/GenBank/DDBJ databases">
        <authorList>
            <person name="Varghese N."/>
            <person name="Submissions S."/>
        </authorList>
    </citation>
    <scope>NUCLEOTIDE SEQUENCE [LARGE SCALE GENOMIC DNA]</scope>
    <source>
        <strain evidence="3">DSM 16471</strain>
    </source>
</reference>
<keyword evidence="1" id="KW-0732">Signal</keyword>
<name>A0A1H7N349_9FLAO</name>
<sequence length="165" mass="18487">MKTMKLEHIKSILLLLMTFMFFSCDSSDDNVENSVMDLTEINATATSGSWVVARFEEDGVDQTSNFLGYSFTFDIDGILNVAKEDLLITGSWSITSDSNSNYNDDSSLDADSNDDVDFNIFFSSTSNFEELSEDWEIVSYTETRIELKHISGGDGSIDVLVFEKQ</sequence>
<evidence type="ECO:0000313" key="2">
    <source>
        <dbReference type="EMBL" id="SEL17741.1"/>
    </source>
</evidence>
<evidence type="ECO:0008006" key="4">
    <source>
        <dbReference type="Google" id="ProtNLM"/>
    </source>
</evidence>
<proteinExistence type="predicted"/>
<feature type="chain" id="PRO_5011726053" description="Lipocalin-like domain-containing protein" evidence="1">
    <location>
        <begin position="27"/>
        <end position="165"/>
    </location>
</feature>
<dbReference type="Proteomes" id="UP000198990">
    <property type="component" value="Unassembled WGS sequence"/>
</dbReference>
<keyword evidence="3" id="KW-1185">Reference proteome</keyword>
<dbReference type="EMBL" id="FNZN01000003">
    <property type="protein sequence ID" value="SEL17741.1"/>
    <property type="molecule type" value="Genomic_DNA"/>
</dbReference>